<dbReference type="Pfam" id="PF01856">
    <property type="entry name" value="HP_OMP"/>
    <property type="match status" value="1"/>
</dbReference>
<proteinExistence type="predicted"/>
<dbReference type="AlphaFoldDB" id="I0ERZ1"/>
<sequence length="522" mass="57117">MKKLSLCLLVALGLKAEENGVYFSLGYLVGEVKQQISVGEKALEAKQQLRNALSQAIDLSQKMVAPSPRKTNGWSRQPPGHSANIWGNNPTQVAASSVLQAANDIASLKHGSSWSGYSTKATNLCDIGSNTCDVLNELKQIIAQTSSQMTLTDNLQGDVVKRENKNHQTTTSWQNQNNTEPTYAGIKTGIQKVAESAKNAIEAITLTRDNAKLAKDILSNPQDENISTLYDSLSQVVHNNQAINNANTAIGNALDYINKNLYYGGLGDFACSALSPTYTKPTNYYSDARLSFLSCLLKGTTPNTHNYPYAQGGFVKEQNALASAFKGINKRALVFYDVRKSPGTTTTSGALNGAGLSLGYKHFFGKRKAIGFRYSLFVDYNYGSIASNTTDFNSVVSFLTYGFDMDLLLNFINDEQLRSKKKLSMGFIVGVGVGATTFASSLKDKLTAFGKLKDPTIFQLLGNFGVRLNIARYKDKKYKGANSFELGAKVPAFNVNYYSNNDGNKLSYKRVMSFYINYAYAF</sequence>
<evidence type="ECO:0000313" key="2">
    <source>
        <dbReference type="EMBL" id="AFI05710.1"/>
    </source>
</evidence>
<reference evidence="2 3" key="1">
    <citation type="journal article" date="2013" name="PLoS ONE">
        <title>Sequence Divergence and Conservation in Genomes ofHelicobacter cetorum Strains from a Dolphin and a Whale.</title>
        <authorList>
            <person name="Kersulyte D."/>
            <person name="Rossi M."/>
            <person name="Berg D.E."/>
        </authorList>
    </citation>
    <scope>NUCLEOTIDE SEQUENCE [LARGE SCALE GENOMIC DNA]</scope>
    <source>
        <strain evidence="2 3">MIT 99-5656</strain>
    </source>
</reference>
<dbReference type="OrthoDB" id="5319509at2"/>
<keyword evidence="3" id="KW-1185">Reference proteome</keyword>
<dbReference type="EMBL" id="CP003481">
    <property type="protein sequence ID" value="AFI05710.1"/>
    <property type="molecule type" value="Genomic_DNA"/>
</dbReference>
<dbReference type="InterPro" id="IPR002718">
    <property type="entry name" value="OMP_Helicobacter"/>
</dbReference>
<evidence type="ECO:0000313" key="3">
    <source>
        <dbReference type="Proteomes" id="UP000005013"/>
    </source>
</evidence>
<name>I0ERZ1_HELCM</name>
<feature type="region of interest" description="Disordered" evidence="1">
    <location>
        <begin position="66"/>
        <end position="88"/>
    </location>
</feature>
<dbReference type="RefSeq" id="WP_014659219.1">
    <property type="nucleotide sequence ID" value="NC_017735.1"/>
</dbReference>
<dbReference type="HOGENOM" id="CLU_516561_0_0_7"/>
<protein>
    <submittedName>
        <fullName evidence="2">Outer membrane protein HopH</fullName>
    </submittedName>
</protein>
<accession>I0ERZ1</accession>
<dbReference type="PATRIC" id="fig|1163745.3.peg.738"/>
<dbReference type="KEGG" id="hcm:HCD_03470"/>
<gene>
    <name evidence="2" type="ordered locus">HCD_03470</name>
</gene>
<organism evidence="2 3">
    <name type="scientific">Helicobacter cetorum (strain ATCC BAA-540 / CCUG 52418 / MIT 99-5656)</name>
    <dbReference type="NCBI Taxonomy" id="1163745"/>
    <lineage>
        <taxon>Bacteria</taxon>
        <taxon>Pseudomonadati</taxon>
        <taxon>Campylobacterota</taxon>
        <taxon>Epsilonproteobacteria</taxon>
        <taxon>Campylobacterales</taxon>
        <taxon>Helicobacteraceae</taxon>
        <taxon>Helicobacter</taxon>
    </lineage>
</organism>
<dbReference type="PRINTS" id="PR01776">
    <property type="entry name" value="HPOMPFAMILY"/>
</dbReference>
<evidence type="ECO:0000256" key="1">
    <source>
        <dbReference type="SAM" id="MobiDB-lite"/>
    </source>
</evidence>
<dbReference type="Proteomes" id="UP000005013">
    <property type="component" value="Chromosome"/>
</dbReference>